<comment type="caution">
    <text evidence="2">The sequence shown here is derived from an EMBL/GenBank/DDBJ whole genome shotgun (WGS) entry which is preliminary data.</text>
</comment>
<reference evidence="3" key="3">
    <citation type="submission" date="2021-05" db="EMBL/GenBank/DDBJ databases">
        <title>Protein family content uncovers lineage relationships and bacterial pathway maintenance mechanisms in DPANN archaea.</title>
        <authorList>
            <person name="Castelle C.J."/>
            <person name="Meheust R."/>
            <person name="Jaffe A.L."/>
            <person name="Seitz K."/>
            <person name="Gong X."/>
            <person name="Baker B.J."/>
            <person name="Banfield J.F."/>
        </authorList>
    </citation>
    <scope>NUCLEOTIDE SEQUENCE</scope>
    <source>
        <strain evidence="3">RIFCSPLOWO2_01_FULL_58_19</strain>
    </source>
</reference>
<dbReference type="AlphaFoldDB" id="A0A7J4JHU3"/>
<dbReference type="InterPro" id="IPR025644">
    <property type="entry name" value="DUF4344"/>
</dbReference>
<gene>
    <name evidence="2" type="ORF">HA252_07395</name>
    <name evidence="3" type="ORF">J4203_03700</name>
</gene>
<dbReference type="PROSITE" id="PS51257">
    <property type="entry name" value="PROKAR_LIPOPROTEIN"/>
    <property type="match status" value="1"/>
</dbReference>
<reference evidence="2" key="1">
    <citation type="journal article" date="2020" name="bioRxiv">
        <title>A rank-normalized archaeal taxonomy based on genome phylogeny resolves widespread incomplete and uneven classifications.</title>
        <authorList>
            <person name="Rinke C."/>
            <person name="Chuvochina M."/>
            <person name="Mussig A.J."/>
            <person name="Chaumeil P.-A."/>
            <person name="Waite D.W."/>
            <person name="Whitman W.B."/>
            <person name="Parks D.H."/>
            <person name="Hugenholtz P."/>
        </authorList>
    </citation>
    <scope>NUCLEOTIDE SEQUENCE</scope>
    <source>
        <strain evidence="2">UBA10219</strain>
    </source>
</reference>
<proteinExistence type="predicted"/>
<protein>
    <submittedName>
        <fullName evidence="2">DUF4344 domain-containing metallopeptidase</fullName>
    </submittedName>
</protein>
<accession>A0A7J4JHU3</accession>
<sequence>MFLSFRRMPLPGGGLFLVVLILLAGCTAQGLQKASQALEKTADALDQAAEPVAGPDSAGKMIRVPATPNPPPTPVEPVETKPLETPAVEPPRFEDQGDFKLGYAESSDPTANEWMVYLKESRHFEGIVDGLNAFVALPRDVPVVFQDCGEANAFYLPEETTLVLCYELVSELQALFAENTAEEEDPTKSTLFATEFIFYHEAGHALIHLLDLPATGREEDSVDQLATFLLIERGDEAGPGIALNAAAAFMLWSSLEEPGELAFWDEHALGQQRFYNIACWVYGRNPEGFANLIDDEVLPAERAESCPDEYYKLSMAWARLLEPYLKEGT</sequence>
<reference evidence="3" key="2">
    <citation type="submission" date="2021-03" db="EMBL/GenBank/DDBJ databases">
        <authorList>
            <person name="Jaffe A."/>
        </authorList>
    </citation>
    <scope>NUCLEOTIDE SEQUENCE</scope>
    <source>
        <strain evidence="3">RIFCSPLOWO2_01_FULL_58_19</strain>
    </source>
</reference>
<dbReference type="Pfam" id="PF14247">
    <property type="entry name" value="DUF4344"/>
    <property type="match status" value="1"/>
</dbReference>
<dbReference type="EMBL" id="JAGVWE010000003">
    <property type="protein sequence ID" value="MBS3062953.1"/>
    <property type="molecule type" value="Genomic_DNA"/>
</dbReference>
<organism evidence="2 4">
    <name type="scientific">Candidatus Iainarchaeum sp</name>
    <dbReference type="NCBI Taxonomy" id="3101447"/>
    <lineage>
        <taxon>Archaea</taxon>
        <taxon>Candidatus Iainarchaeota</taxon>
        <taxon>Candidatus Iainarchaeia</taxon>
        <taxon>Candidatus Iainarchaeales</taxon>
        <taxon>Candidatus Iainarchaeaceae</taxon>
        <taxon>Candidatus Iainarchaeum</taxon>
    </lineage>
</organism>
<evidence type="ECO:0000313" key="3">
    <source>
        <dbReference type="EMBL" id="MBS3062953.1"/>
    </source>
</evidence>
<name>A0A7J4JHU3_9ARCH</name>
<dbReference type="Proteomes" id="UP000564964">
    <property type="component" value="Unassembled WGS sequence"/>
</dbReference>
<dbReference type="Proteomes" id="UP000678237">
    <property type="component" value="Unassembled WGS sequence"/>
</dbReference>
<feature type="region of interest" description="Disordered" evidence="1">
    <location>
        <begin position="51"/>
        <end position="80"/>
    </location>
</feature>
<evidence type="ECO:0000256" key="1">
    <source>
        <dbReference type="SAM" id="MobiDB-lite"/>
    </source>
</evidence>
<dbReference type="EMBL" id="DUGH01000180">
    <property type="protein sequence ID" value="HIH17198.1"/>
    <property type="molecule type" value="Genomic_DNA"/>
</dbReference>
<evidence type="ECO:0000313" key="4">
    <source>
        <dbReference type="Proteomes" id="UP000564964"/>
    </source>
</evidence>
<evidence type="ECO:0000313" key="2">
    <source>
        <dbReference type="EMBL" id="HIH17198.1"/>
    </source>
</evidence>